<evidence type="ECO:0000256" key="5">
    <source>
        <dbReference type="ARBA" id="ARBA00022989"/>
    </source>
</evidence>
<feature type="transmembrane region" description="Helical" evidence="8">
    <location>
        <begin position="430"/>
        <end position="451"/>
    </location>
</feature>
<feature type="transmembrane region" description="Helical" evidence="8">
    <location>
        <begin position="286"/>
        <end position="304"/>
    </location>
</feature>
<protein>
    <submittedName>
        <fullName evidence="9">Uncharacterized protein</fullName>
    </submittedName>
</protein>
<dbReference type="NCBIfam" id="TIGR01197">
    <property type="entry name" value="nramp"/>
    <property type="match status" value="1"/>
</dbReference>
<evidence type="ECO:0000313" key="9">
    <source>
        <dbReference type="EMBL" id="KAK7471643.1"/>
    </source>
</evidence>
<comment type="caution">
    <text evidence="9">The sequence shown here is derived from an EMBL/GenBank/DDBJ whole genome shotgun (WGS) entry which is preliminary data.</text>
</comment>
<evidence type="ECO:0000256" key="1">
    <source>
        <dbReference type="ARBA" id="ARBA00004141"/>
    </source>
</evidence>
<evidence type="ECO:0000256" key="3">
    <source>
        <dbReference type="ARBA" id="ARBA00022448"/>
    </source>
</evidence>
<dbReference type="InterPro" id="IPR001046">
    <property type="entry name" value="NRAMP_fam"/>
</dbReference>
<feature type="transmembrane region" description="Helical" evidence="8">
    <location>
        <begin position="367"/>
        <end position="390"/>
    </location>
</feature>
<proteinExistence type="inferred from homology"/>
<accession>A0ABD0JF74</accession>
<dbReference type="AlphaFoldDB" id="A0ABD0JF74"/>
<organism evidence="9 10">
    <name type="scientific">Batillaria attramentaria</name>
    <dbReference type="NCBI Taxonomy" id="370345"/>
    <lineage>
        <taxon>Eukaryota</taxon>
        <taxon>Metazoa</taxon>
        <taxon>Spiralia</taxon>
        <taxon>Lophotrochozoa</taxon>
        <taxon>Mollusca</taxon>
        <taxon>Gastropoda</taxon>
        <taxon>Caenogastropoda</taxon>
        <taxon>Sorbeoconcha</taxon>
        <taxon>Cerithioidea</taxon>
        <taxon>Batillariidae</taxon>
        <taxon>Batillaria</taxon>
    </lineage>
</organism>
<evidence type="ECO:0000256" key="4">
    <source>
        <dbReference type="ARBA" id="ARBA00022692"/>
    </source>
</evidence>
<keyword evidence="5 8" id="KW-1133">Transmembrane helix</keyword>
<dbReference type="PANTHER" id="PTHR11706">
    <property type="entry name" value="SOLUTE CARRIER PROTEIN FAMILY 11 MEMBER"/>
    <property type="match status" value="1"/>
</dbReference>
<feature type="transmembrane region" description="Helical" evidence="8">
    <location>
        <begin position="482"/>
        <end position="501"/>
    </location>
</feature>
<name>A0ABD0JF74_9CAEN</name>
<feature type="transmembrane region" description="Helical" evidence="8">
    <location>
        <begin position="547"/>
        <end position="569"/>
    </location>
</feature>
<keyword evidence="10" id="KW-1185">Reference proteome</keyword>
<dbReference type="HAMAP" id="MF_00221">
    <property type="entry name" value="NRAMP"/>
    <property type="match status" value="1"/>
</dbReference>
<evidence type="ECO:0000256" key="8">
    <source>
        <dbReference type="SAM" id="Phobius"/>
    </source>
</evidence>
<evidence type="ECO:0000256" key="2">
    <source>
        <dbReference type="ARBA" id="ARBA00006670"/>
    </source>
</evidence>
<reference evidence="9 10" key="1">
    <citation type="journal article" date="2023" name="Sci. Data">
        <title>Genome assembly of the Korean intertidal mud-creeper Batillaria attramentaria.</title>
        <authorList>
            <person name="Patra A.K."/>
            <person name="Ho P.T."/>
            <person name="Jun S."/>
            <person name="Lee S.J."/>
            <person name="Kim Y."/>
            <person name="Won Y.J."/>
        </authorList>
    </citation>
    <scope>NUCLEOTIDE SEQUENCE [LARGE SCALE GENOMIC DNA]</scope>
    <source>
        <strain evidence="9">Wonlab-2016</strain>
    </source>
</reference>
<feature type="transmembrane region" description="Helical" evidence="8">
    <location>
        <begin position="575"/>
        <end position="597"/>
    </location>
</feature>
<comment type="similarity">
    <text evidence="2">Belongs to the NRAMP family.</text>
</comment>
<feature type="transmembrane region" description="Helical" evidence="8">
    <location>
        <begin position="260"/>
        <end position="279"/>
    </location>
</feature>
<keyword evidence="3" id="KW-0813">Transport</keyword>
<dbReference type="PRINTS" id="PR00447">
    <property type="entry name" value="NATRESASSCMP"/>
</dbReference>
<dbReference type="PANTHER" id="PTHR11706:SF33">
    <property type="entry name" value="NATURAL RESISTANCE-ASSOCIATED MACROPHAGE PROTEIN 2"/>
    <property type="match status" value="1"/>
</dbReference>
<gene>
    <name evidence="9" type="ORF">BaRGS_00035740</name>
</gene>
<dbReference type="Pfam" id="PF01566">
    <property type="entry name" value="Nramp"/>
    <property type="match status" value="1"/>
</dbReference>
<dbReference type="NCBIfam" id="NF037982">
    <property type="entry name" value="Nramp_1"/>
    <property type="match status" value="1"/>
</dbReference>
<feature type="region of interest" description="Disordered" evidence="7">
    <location>
        <begin position="48"/>
        <end position="125"/>
    </location>
</feature>
<dbReference type="EMBL" id="JACVVK020000485">
    <property type="protein sequence ID" value="KAK7471643.1"/>
    <property type="molecule type" value="Genomic_DNA"/>
</dbReference>
<comment type="subcellular location">
    <subcellularLocation>
        <location evidence="1">Membrane</location>
        <topology evidence="1">Multi-pass membrane protein</topology>
    </subcellularLocation>
</comment>
<evidence type="ECO:0000256" key="6">
    <source>
        <dbReference type="ARBA" id="ARBA00023136"/>
    </source>
</evidence>
<keyword evidence="4 8" id="KW-0812">Transmembrane</keyword>
<keyword evidence="6 8" id="KW-0472">Membrane</keyword>
<feature type="transmembrane region" description="Helical" evidence="8">
    <location>
        <begin position="324"/>
        <end position="346"/>
    </location>
</feature>
<dbReference type="Proteomes" id="UP001519460">
    <property type="component" value="Unassembled WGS sequence"/>
</dbReference>
<feature type="transmembrane region" description="Helical" evidence="8">
    <location>
        <begin position="513"/>
        <end position="535"/>
    </location>
</feature>
<sequence length="639" mass="70914">MLKEKNRIVVCGTSVIGTRLVKRNGQINVHRQPAAYAGSSLERLMEPRDLKESENGHATVDSRCNGTEETLPGWNRERNMEDSQDLTELGSSLRDRGSSEDGEELEAGNGDIQDGRNKPSGNMHESASTYFNERIPIPDASSTTFSFRKLWAFTGPGFLMSIAYLDPGNIESDLQSGAVAKFKLLWVLMLATILGLLMQRLAARLGVVTGMHLAEVCYRQYPAVPRVILWIMVEIAIIGSDMQEVIGTAIAFYLLSNGKIPLYGGVLITIADTFTFLLIDKYGLRKLEVFFCFLITYIVVAPNQGQVLKGLFVPYCENCGPDQLLQAVGIIGAIIMPHNIYLHSALVKSRQIDRSKKDEVKEANKYFFIEAAIALFVSFLINVFVVSVFAEGFYGKTAPEVYNNCLAQNNPHADVFNTTELSVDIYKGGVFLGCQFGLAAMYVWGVGILAAGQSSTMTGTYTGQFVMEGFLNLQWKRWQRVLLTRTIAIMPTVFVAVFEGIDDLTTMNDLLNVLMSLQLPFALLPILTFTSASPIMSDFANGRITKLVAGLLSISVIIINLYFVVVYIHQLPSHWWIYLLIAVLVVAYLAFVAYLALHCMYAMGATILKRIPVFGHRLGLAHEQLFALDSEFEESTVDR</sequence>
<dbReference type="GO" id="GO:0016020">
    <property type="term" value="C:membrane"/>
    <property type="evidence" value="ECO:0007669"/>
    <property type="project" value="UniProtKB-SubCell"/>
</dbReference>
<feature type="transmembrane region" description="Helical" evidence="8">
    <location>
        <begin position="185"/>
        <end position="207"/>
    </location>
</feature>
<evidence type="ECO:0000256" key="7">
    <source>
        <dbReference type="SAM" id="MobiDB-lite"/>
    </source>
</evidence>
<evidence type="ECO:0000313" key="10">
    <source>
        <dbReference type="Proteomes" id="UP001519460"/>
    </source>
</evidence>